<reference evidence="1 2" key="1">
    <citation type="submission" date="2022-07" db="EMBL/GenBank/DDBJ databases">
        <title>Fecal culturing of patients with breast cancer.</title>
        <authorList>
            <person name="Teng N.M.Y."/>
            <person name="Kiu R."/>
            <person name="Evans R."/>
            <person name="Baker D.J."/>
            <person name="Zenner C."/>
            <person name="Robinson S.D."/>
            <person name="Hall L.J."/>
        </authorList>
    </citation>
    <scope>NUCLEOTIDE SEQUENCE [LARGE SCALE GENOMIC DNA]</scope>
    <source>
        <strain evidence="1 2">LH1063</strain>
    </source>
</reference>
<dbReference type="RefSeq" id="WP_255027990.1">
    <property type="nucleotide sequence ID" value="NZ_JANDHW010000012.1"/>
</dbReference>
<dbReference type="EMBL" id="JANDHW010000012">
    <property type="protein sequence ID" value="MCP9612650.1"/>
    <property type="molecule type" value="Genomic_DNA"/>
</dbReference>
<name>A0ABT1MJ44_9BACT</name>
<dbReference type="Proteomes" id="UP001205603">
    <property type="component" value="Unassembled WGS sequence"/>
</dbReference>
<evidence type="ECO:0008006" key="3">
    <source>
        <dbReference type="Google" id="ProtNLM"/>
    </source>
</evidence>
<organism evidence="1 2">
    <name type="scientific">Coprobacter tertius</name>
    <dbReference type="NCBI Taxonomy" id="2944915"/>
    <lineage>
        <taxon>Bacteria</taxon>
        <taxon>Pseudomonadati</taxon>
        <taxon>Bacteroidota</taxon>
        <taxon>Bacteroidia</taxon>
        <taxon>Bacteroidales</taxon>
        <taxon>Barnesiellaceae</taxon>
        <taxon>Coprobacter</taxon>
    </lineage>
</organism>
<evidence type="ECO:0000313" key="1">
    <source>
        <dbReference type="EMBL" id="MCP9612650.1"/>
    </source>
</evidence>
<keyword evidence="2" id="KW-1185">Reference proteome</keyword>
<proteinExistence type="predicted"/>
<sequence length="106" mass="11212">MNDYGVLDNKLQTEVLAQSNNSGNDSGGTTVPGYPGGTTIPNSGSTTINWGDWSGIIGGSVTGGELKLDFKLEYEYRNVTIGGQVTTKLFPKACVPYVGLSCKIKF</sequence>
<evidence type="ECO:0000313" key="2">
    <source>
        <dbReference type="Proteomes" id="UP001205603"/>
    </source>
</evidence>
<gene>
    <name evidence="1" type="ORF">NMU02_11160</name>
</gene>
<protein>
    <recommendedName>
        <fullName evidence="3">Outer membrane protein beta-barrel domain-containing protein</fullName>
    </recommendedName>
</protein>
<accession>A0ABT1MJ44</accession>
<comment type="caution">
    <text evidence="1">The sequence shown here is derived from an EMBL/GenBank/DDBJ whole genome shotgun (WGS) entry which is preliminary data.</text>
</comment>